<dbReference type="RefSeq" id="WP_208095898.1">
    <property type="nucleotide sequence ID" value="NZ_JAGDYM010000004.1"/>
</dbReference>
<dbReference type="SUPFAM" id="SSF46785">
    <property type="entry name" value="Winged helix' DNA-binding domain"/>
    <property type="match status" value="1"/>
</dbReference>
<reference evidence="5" key="1">
    <citation type="submission" date="2021-03" db="EMBL/GenBank/DDBJ databases">
        <title>Leucobacter chromiisoli sp. nov., isolated from chromium-containing soil of chemical plant.</title>
        <authorList>
            <person name="Xu Z."/>
        </authorList>
    </citation>
    <scope>NUCLEOTIDE SEQUENCE</scope>
    <source>
        <strain evidence="5">S27</strain>
    </source>
</reference>
<dbReference type="SMART" id="SM00895">
    <property type="entry name" value="FCD"/>
    <property type="match status" value="1"/>
</dbReference>
<evidence type="ECO:0000256" key="2">
    <source>
        <dbReference type="ARBA" id="ARBA00023125"/>
    </source>
</evidence>
<dbReference type="GO" id="GO:0003677">
    <property type="term" value="F:DNA binding"/>
    <property type="evidence" value="ECO:0007669"/>
    <property type="project" value="UniProtKB-KW"/>
</dbReference>
<keyword evidence="1" id="KW-0805">Transcription regulation</keyword>
<feature type="domain" description="HTH gntR-type" evidence="4">
    <location>
        <begin position="12"/>
        <end position="78"/>
    </location>
</feature>
<dbReference type="Gene3D" id="1.20.120.530">
    <property type="entry name" value="GntR ligand-binding domain-like"/>
    <property type="match status" value="1"/>
</dbReference>
<dbReference type="GO" id="GO:0003700">
    <property type="term" value="F:DNA-binding transcription factor activity"/>
    <property type="evidence" value="ECO:0007669"/>
    <property type="project" value="InterPro"/>
</dbReference>
<dbReference type="AlphaFoldDB" id="A0A939MHD9"/>
<dbReference type="PANTHER" id="PTHR43537:SF5">
    <property type="entry name" value="UXU OPERON TRANSCRIPTIONAL REGULATOR"/>
    <property type="match status" value="1"/>
</dbReference>
<name>A0A939MHD9_9MICO</name>
<dbReference type="Proteomes" id="UP000664382">
    <property type="component" value="Unassembled WGS sequence"/>
</dbReference>
<gene>
    <name evidence="5" type="ORF">J4H92_03225</name>
</gene>
<dbReference type="Pfam" id="PF07729">
    <property type="entry name" value="FCD"/>
    <property type="match status" value="1"/>
</dbReference>
<keyword evidence="6" id="KW-1185">Reference proteome</keyword>
<dbReference type="InterPro" id="IPR008920">
    <property type="entry name" value="TF_FadR/GntR_C"/>
</dbReference>
<evidence type="ECO:0000313" key="6">
    <source>
        <dbReference type="Proteomes" id="UP000664382"/>
    </source>
</evidence>
<sequence length="217" mass="24348">MTEDAQARGGADVPSATPYEIIRERILQAQYRPGELLREVALADDLGVSRTPVREALFRLEHDGVLSRSAKGLRVRVFSIDEIVAVYDAAIVLEAEAARLAALRRTTQQILTLKRIADQAAAQVAAHEDPLRLMDSWHFQLWEAAQNPSITDLLSRLSAQLFGLPTPKSRFDYWQESVESHNAINAAIEQQSPDEASRLMRRHMEHGRDSAARLLME</sequence>
<evidence type="ECO:0000259" key="4">
    <source>
        <dbReference type="PROSITE" id="PS50949"/>
    </source>
</evidence>
<evidence type="ECO:0000256" key="1">
    <source>
        <dbReference type="ARBA" id="ARBA00023015"/>
    </source>
</evidence>
<dbReference type="Gene3D" id="1.10.10.10">
    <property type="entry name" value="Winged helix-like DNA-binding domain superfamily/Winged helix DNA-binding domain"/>
    <property type="match status" value="1"/>
</dbReference>
<dbReference type="InterPro" id="IPR036390">
    <property type="entry name" value="WH_DNA-bd_sf"/>
</dbReference>
<dbReference type="SMART" id="SM00345">
    <property type="entry name" value="HTH_GNTR"/>
    <property type="match status" value="1"/>
</dbReference>
<comment type="caution">
    <text evidence="5">The sequence shown here is derived from an EMBL/GenBank/DDBJ whole genome shotgun (WGS) entry which is preliminary data.</text>
</comment>
<dbReference type="InterPro" id="IPR011711">
    <property type="entry name" value="GntR_C"/>
</dbReference>
<dbReference type="CDD" id="cd07377">
    <property type="entry name" value="WHTH_GntR"/>
    <property type="match status" value="1"/>
</dbReference>
<dbReference type="SUPFAM" id="SSF48008">
    <property type="entry name" value="GntR ligand-binding domain-like"/>
    <property type="match status" value="1"/>
</dbReference>
<organism evidence="5 6">
    <name type="scientific">Leucobacter weissii</name>
    <dbReference type="NCBI Taxonomy" id="1983706"/>
    <lineage>
        <taxon>Bacteria</taxon>
        <taxon>Bacillati</taxon>
        <taxon>Actinomycetota</taxon>
        <taxon>Actinomycetes</taxon>
        <taxon>Micrococcales</taxon>
        <taxon>Microbacteriaceae</taxon>
        <taxon>Leucobacter</taxon>
    </lineage>
</organism>
<accession>A0A939MHD9</accession>
<evidence type="ECO:0000313" key="5">
    <source>
        <dbReference type="EMBL" id="MBO1900959.1"/>
    </source>
</evidence>
<keyword evidence="3" id="KW-0804">Transcription</keyword>
<dbReference type="PANTHER" id="PTHR43537">
    <property type="entry name" value="TRANSCRIPTIONAL REGULATOR, GNTR FAMILY"/>
    <property type="match status" value="1"/>
</dbReference>
<keyword evidence="2" id="KW-0238">DNA-binding</keyword>
<dbReference type="PRINTS" id="PR00035">
    <property type="entry name" value="HTHGNTR"/>
</dbReference>
<dbReference type="Pfam" id="PF00392">
    <property type="entry name" value="GntR"/>
    <property type="match status" value="1"/>
</dbReference>
<protein>
    <submittedName>
        <fullName evidence="5">GntR family transcriptional regulator</fullName>
    </submittedName>
</protein>
<dbReference type="PROSITE" id="PS50949">
    <property type="entry name" value="HTH_GNTR"/>
    <property type="match status" value="1"/>
</dbReference>
<dbReference type="InterPro" id="IPR000524">
    <property type="entry name" value="Tscrpt_reg_HTH_GntR"/>
</dbReference>
<proteinExistence type="predicted"/>
<dbReference type="InterPro" id="IPR036388">
    <property type="entry name" value="WH-like_DNA-bd_sf"/>
</dbReference>
<evidence type="ECO:0000256" key="3">
    <source>
        <dbReference type="ARBA" id="ARBA00023163"/>
    </source>
</evidence>
<dbReference type="EMBL" id="JAGDYM010000004">
    <property type="protein sequence ID" value="MBO1900959.1"/>
    <property type="molecule type" value="Genomic_DNA"/>
</dbReference>